<feature type="domain" description="Ketoreductase (KR)" evidence="1">
    <location>
        <begin position="1"/>
        <end position="92"/>
    </location>
</feature>
<gene>
    <name evidence="2" type="ORF">BDV36DRAFT_290052</name>
</gene>
<evidence type="ECO:0000313" key="3">
    <source>
        <dbReference type="Proteomes" id="UP000325395"/>
    </source>
</evidence>
<dbReference type="PANTHER" id="PTHR43775:SF18">
    <property type="entry name" value="ENZYME, PUTATIVE (JCVI)-RELATED"/>
    <property type="match status" value="1"/>
</dbReference>
<dbReference type="InterPro" id="IPR013968">
    <property type="entry name" value="PKS_KR"/>
</dbReference>
<dbReference type="Proteomes" id="UP000325395">
    <property type="component" value="Unassembled WGS sequence"/>
</dbReference>
<dbReference type="PANTHER" id="PTHR43775">
    <property type="entry name" value="FATTY ACID SYNTHASE"/>
    <property type="match status" value="1"/>
</dbReference>
<proteinExistence type="predicted"/>
<evidence type="ECO:0000259" key="1">
    <source>
        <dbReference type="Pfam" id="PF08659"/>
    </source>
</evidence>
<dbReference type="EMBL" id="ML735687">
    <property type="protein sequence ID" value="KAE8423957.1"/>
    <property type="molecule type" value="Genomic_DNA"/>
</dbReference>
<evidence type="ECO:0000313" key="2">
    <source>
        <dbReference type="EMBL" id="KAE8423957.1"/>
    </source>
</evidence>
<dbReference type="Gene3D" id="3.40.50.720">
    <property type="entry name" value="NAD(P)-binding Rossmann-like Domain"/>
    <property type="match status" value="1"/>
</dbReference>
<sequence>MSRRGYDDDKSQGIIRDLSSLGARCELAKPDVSIKDDIRRALRQSPKPIGGIIHGALVLRDRIYTAMTVEQFPDILSCKVTGSWNLHEVAAELYLQPSPCQSTEWTRWRRWAFATGCARS</sequence>
<protein>
    <submittedName>
        <fullName evidence="2">KR domain-containing protein</fullName>
    </submittedName>
</protein>
<dbReference type="Pfam" id="PF08659">
    <property type="entry name" value="KR"/>
    <property type="match status" value="1"/>
</dbReference>
<dbReference type="SUPFAM" id="SSF51735">
    <property type="entry name" value="NAD(P)-binding Rossmann-fold domains"/>
    <property type="match status" value="1"/>
</dbReference>
<dbReference type="InterPro" id="IPR036291">
    <property type="entry name" value="NAD(P)-bd_dom_sf"/>
</dbReference>
<accession>A0ABQ6X3T2</accession>
<name>A0ABQ6X3T2_9EURO</name>
<keyword evidence="3" id="KW-1185">Reference proteome</keyword>
<dbReference type="InterPro" id="IPR050091">
    <property type="entry name" value="PKS_NRPS_Biosynth_Enz"/>
</dbReference>
<organism evidence="2 3">
    <name type="scientific">Aspergillus pseudocaelatus</name>
    <dbReference type="NCBI Taxonomy" id="1825620"/>
    <lineage>
        <taxon>Eukaryota</taxon>
        <taxon>Fungi</taxon>
        <taxon>Dikarya</taxon>
        <taxon>Ascomycota</taxon>
        <taxon>Pezizomycotina</taxon>
        <taxon>Eurotiomycetes</taxon>
        <taxon>Eurotiomycetidae</taxon>
        <taxon>Eurotiales</taxon>
        <taxon>Aspergillaceae</taxon>
        <taxon>Aspergillus</taxon>
        <taxon>Aspergillus subgen. Circumdati</taxon>
    </lineage>
</organism>
<reference evidence="2 3" key="1">
    <citation type="submission" date="2019-04" db="EMBL/GenBank/DDBJ databases">
        <authorList>
            <consortium name="DOE Joint Genome Institute"/>
            <person name="Mondo S."/>
            <person name="Kjaerbolling I."/>
            <person name="Vesth T."/>
            <person name="Frisvad J.C."/>
            <person name="Nybo J.L."/>
            <person name="Theobald S."/>
            <person name="Kildgaard S."/>
            <person name="Isbrandt T."/>
            <person name="Kuo A."/>
            <person name="Sato A."/>
            <person name="Lyhne E.K."/>
            <person name="Kogle M.E."/>
            <person name="Wiebenga A."/>
            <person name="Kun R.S."/>
            <person name="Lubbers R.J."/>
            <person name="Makela M.R."/>
            <person name="Barry K."/>
            <person name="Chovatia M."/>
            <person name="Clum A."/>
            <person name="Daum C."/>
            <person name="Haridas S."/>
            <person name="He G."/>
            <person name="LaButti K."/>
            <person name="Lipzen A."/>
            <person name="Riley R."/>
            <person name="Salamov A."/>
            <person name="Simmons B.A."/>
            <person name="Magnuson J.K."/>
            <person name="Henrissat B."/>
            <person name="Mortensen U.H."/>
            <person name="Larsen T.O."/>
            <person name="Devries R.P."/>
            <person name="Grigoriev I.V."/>
            <person name="Machida M."/>
            <person name="Baker S.E."/>
            <person name="Andersen M.R."/>
            <person name="Cantor M.N."/>
            <person name="Hua S.X."/>
        </authorList>
    </citation>
    <scope>NUCLEOTIDE SEQUENCE [LARGE SCALE GENOMIC DNA]</scope>
    <source>
        <strain evidence="2 3">CBS 117616</strain>
    </source>
</reference>